<dbReference type="Pfam" id="PF03704">
    <property type="entry name" value="BTAD"/>
    <property type="match status" value="1"/>
</dbReference>
<evidence type="ECO:0000256" key="3">
    <source>
        <dbReference type="ARBA" id="ARBA00023125"/>
    </source>
</evidence>
<sequence>MAASRQDTSPVRFRLLGPVEFNDGGEWRSIGSAKQRTLLAILLLNANRVVPVRQLYAELWPDKPAAQVKGLLAGCVWRLRAALGETAGRALVTKASGYQFAVEPGALDVLEYEKLVTAARSRLAADDLAGAMTAFTAALRLWRGSPLADVALTLSVMAERARLEESRLTVLESRFGLQITLSDPEEVLPELKLIVSQHPLRERLHEHLMVALYRSGQQADALGAYRDLRRLLIDELGVEPSKPLRELQRRILAEDPQLAVALGTPAAPVPLAAPVEITRVAPHRLPPRNPVFVARDAEVAELTARLAEDNAVCAVHGMTGSGKTALALHVAQAVADRFPDGQLHLDLRGASNAPLDPAAALAALLSAFGERPSADPRQAAAQWAAALEGRRVLLVLDDLRDVRQVRPLLPTAPGCAVLLTGRAAVGAIDGCHHLRLGRLPVPAAVDLLRRVLGADRVDAQLADANTLAGLCECLPLAVRVAAARLAARPDWTIADLADRLADAHRRLDLLVSNDLSVRDRLQTCVHGLRVDGDEEALSALALLAELDLPVVTVATVAALLDVAEASAEATAERLVDAGLLESLPRARYRVPALVRLLAADELGRSEVAAPAAVQRVVDHYLTAVQHHLPDQSVSVRHEPGWHRGRATSLAWYREHHAILRALAHRDLTDTLPKVLDQLRWMLTN</sequence>
<gene>
    <name evidence="7" type="ORF">F0L68_28535</name>
</gene>
<dbReference type="CDD" id="cd15831">
    <property type="entry name" value="BTAD"/>
    <property type="match status" value="1"/>
</dbReference>
<dbReference type="Gene3D" id="3.40.50.300">
    <property type="entry name" value="P-loop containing nucleotide triphosphate hydrolases"/>
    <property type="match status" value="1"/>
</dbReference>
<evidence type="ECO:0000259" key="6">
    <source>
        <dbReference type="SMART" id="SM01043"/>
    </source>
</evidence>
<evidence type="ECO:0000256" key="4">
    <source>
        <dbReference type="ARBA" id="ARBA00023163"/>
    </source>
</evidence>
<dbReference type="AlphaFoldDB" id="A0A5B2WXX7"/>
<evidence type="ECO:0000259" key="5">
    <source>
        <dbReference type="SMART" id="SM00862"/>
    </source>
</evidence>
<dbReference type="InterPro" id="IPR051677">
    <property type="entry name" value="AfsR-DnrI-RedD_regulator"/>
</dbReference>
<dbReference type="InterPro" id="IPR002182">
    <property type="entry name" value="NB-ARC"/>
</dbReference>
<dbReference type="InterPro" id="IPR001867">
    <property type="entry name" value="OmpR/PhoB-type_DNA-bd"/>
</dbReference>
<dbReference type="SUPFAM" id="SSF46894">
    <property type="entry name" value="C-terminal effector domain of the bipartite response regulators"/>
    <property type="match status" value="1"/>
</dbReference>
<evidence type="ECO:0000313" key="8">
    <source>
        <dbReference type="Proteomes" id="UP000323454"/>
    </source>
</evidence>
<dbReference type="SUPFAM" id="SSF52540">
    <property type="entry name" value="P-loop containing nucleoside triphosphate hydrolases"/>
    <property type="match status" value="1"/>
</dbReference>
<dbReference type="GO" id="GO:0043531">
    <property type="term" value="F:ADP binding"/>
    <property type="evidence" value="ECO:0007669"/>
    <property type="project" value="InterPro"/>
</dbReference>
<dbReference type="InterPro" id="IPR036388">
    <property type="entry name" value="WH-like_DNA-bd_sf"/>
</dbReference>
<dbReference type="GO" id="GO:0003677">
    <property type="term" value="F:DNA binding"/>
    <property type="evidence" value="ECO:0007669"/>
    <property type="project" value="UniProtKB-KW"/>
</dbReference>
<reference evidence="7 8" key="2">
    <citation type="submission" date="2019-09" db="EMBL/GenBank/DDBJ databases">
        <authorList>
            <person name="Jin C."/>
        </authorList>
    </citation>
    <scope>NUCLEOTIDE SEQUENCE [LARGE SCALE GENOMIC DNA]</scope>
    <source>
        <strain evidence="7 8">AN110305</strain>
    </source>
</reference>
<comment type="similarity">
    <text evidence="1">Belongs to the AfsR/DnrI/RedD regulatory family.</text>
</comment>
<evidence type="ECO:0000313" key="7">
    <source>
        <dbReference type="EMBL" id="KAA2255356.1"/>
    </source>
</evidence>
<keyword evidence="4" id="KW-0804">Transcription</keyword>
<dbReference type="RefSeq" id="WP_149852927.1">
    <property type="nucleotide sequence ID" value="NZ_VUOB01000057.1"/>
</dbReference>
<dbReference type="Gene3D" id="1.25.40.10">
    <property type="entry name" value="Tetratricopeptide repeat domain"/>
    <property type="match status" value="1"/>
</dbReference>
<comment type="caution">
    <text evidence="7">The sequence shown here is derived from an EMBL/GenBank/DDBJ whole genome shotgun (WGS) entry which is preliminary data.</text>
</comment>
<keyword evidence="3" id="KW-0238">DNA-binding</keyword>
<dbReference type="Pfam" id="PF00931">
    <property type="entry name" value="NB-ARC"/>
    <property type="match status" value="1"/>
</dbReference>
<protein>
    <submittedName>
        <fullName evidence="7">SARP family transcriptional regulator</fullName>
    </submittedName>
</protein>
<organism evidence="7 8">
    <name type="scientific">Solihabitans fulvus</name>
    <dbReference type="NCBI Taxonomy" id="1892852"/>
    <lineage>
        <taxon>Bacteria</taxon>
        <taxon>Bacillati</taxon>
        <taxon>Actinomycetota</taxon>
        <taxon>Actinomycetes</taxon>
        <taxon>Pseudonocardiales</taxon>
        <taxon>Pseudonocardiaceae</taxon>
        <taxon>Solihabitans</taxon>
    </lineage>
</organism>
<proteinExistence type="inferred from homology"/>
<dbReference type="InterPro" id="IPR005158">
    <property type="entry name" value="BTAD"/>
</dbReference>
<keyword evidence="8" id="KW-1185">Reference proteome</keyword>
<dbReference type="InterPro" id="IPR027417">
    <property type="entry name" value="P-loop_NTPase"/>
</dbReference>
<evidence type="ECO:0000256" key="1">
    <source>
        <dbReference type="ARBA" id="ARBA00005820"/>
    </source>
</evidence>
<dbReference type="PANTHER" id="PTHR35807">
    <property type="entry name" value="TRANSCRIPTIONAL REGULATOR REDD-RELATED"/>
    <property type="match status" value="1"/>
</dbReference>
<keyword evidence="2" id="KW-0805">Transcription regulation</keyword>
<dbReference type="Gene3D" id="1.10.10.10">
    <property type="entry name" value="Winged helix-like DNA-binding domain superfamily/Winged helix DNA-binding domain"/>
    <property type="match status" value="1"/>
</dbReference>
<accession>A0A5B2WXX7</accession>
<dbReference type="Proteomes" id="UP000323454">
    <property type="component" value="Unassembled WGS sequence"/>
</dbReference>
<feature type="domain" description="Bacterial transcriptional activator" evidence="6">
    <location>
        <begin position="107"/>
        <end position="252"/>
    </location>
</feature>
<name>A0A5B2WXX7_9PSEU</name>
<dbReference type="PRINTS" id="PR00364">
    <property type="entry name" value="DISEASERSIST"/>
</dbReference>
<dbReference type="InterPro" id="IPR011990">
    <property type="entry name" value="TPR-like_helical_dom_sf"/>
</dbReference>
<dbReference type="GO" id="GO:0006355">
    <property type="term" value="P:regulation of DNA-templated transcription"/>
    <property type="evidence" value="ECO:0007669"/>
    <property type="project" value="InterPro"/>
</dbReference>
<dbReference type="SMART" id="SM00862">
    <property type="entry name" value="Trans_reg_C"/>
    <property type="match status" value="1"/>
</dbReference>
<dbReference type="SUPFAM" id="SSF48452">
    <property type="entry name" value="TPR-like"/>
    <property type="match status" value="1"/>
</dbReference>
<dbReference type="GO" id="GO:0000160">
    <property type="term" value="P:phosphorelay signal transduction system"/>
    <property type="evidence" value="ECO:0007669"/>
    <property type="project" value="InterPro"/>
</dbReference>
<dbReference type="Pfam" id="PF00486">
    <property type="entry name" value="Trans_reg_C"/>
    <property type="match status" value="1"/>
</dbReference>
<reference evidence="7 8" key="1">
    <citation type="submission" date="2019-09" db="EMBL/GenBank/DDBJ databases">
        <title>Goodfellowia gen. nov., a new genus of the Pseudonocardineae related to Actinoalloteichus, containing Goodfellowia coeruleoviolacea gen. nov., comb. nov. gen. nov., comb. nov.</title>
        <authorList>
            <person name="Labeda D."/>
        </authorList>
    </citation>
    <scope>NUCLEOTIDE SEQUENCE [LARGE SCALE GENOMIC DNA]</scope>
    <source>
        <strain evidence="7 8">AN110305</strain>
    </source>
</reference>
<dbReference type="EMBL" id="VUOB01000057">
    <property type="protein sequence ID" value="KAA2255356.1"/>
    <property type="molecule type" value="Genomic_DNA"/>
</dbReference>
<dbReference type="OrthoDB" id="5521887at2"/>
<feature type="domain" description="OmpR/PhoB-type" evidence="5">
    <location>
        <begin position="25"/>
        <end position="100"/>
    </location>
</feature>
<dbReference type="PANTHER" id="PTHR35807:SF1">
    <property type="entry name" value="TRANSCRIPTIONAL REGULATOR REDD"/>
    <property type="match status" value="1"/>
</dbReference>
<evidence type="ECO:0000256" key="2">
    <source>
        <dbReference type="ARBA" id="ARBA00023015"/>
    </source>
</evidence>
<dbReference type="InterPro" id="IPR016032">
    <property type="entry name" value="Sig_transdc_resp-reg_C-effctor"/>
</dbReference>
<dbReference type="SMART" id="SM01043">
    <property type="entry name" value="BTAD"/>
    <property type="match status" value="1"/>
</dbReference>